<name>A0A843VU86_COLES</name>
<evidence type="ECO:0000256" key="2">
    <source>
        <dbReference type="ARBA" id="ARBA00024341"/>
    </source>
</evidence>
<comment type="similarity">
    <text evidence="2">Belongs to the IQD family.</text>
</comment>
<dbReference type="PANTHER" id="PTHR32295">
    <property type="entry name" value="IQ-DOMAIN 5-RELATED"/>
    <property type="match status" value="1"/>
</dbReference>
<accession>A0A843VU86</accession>
<dbReference type="Proteomes" id="UP000652761">
    <property type="component" value="Unassembled WGS sequence"/>
</dbReference>
<evidence type="ECO:0000313" key="6">
    <source>
        <dbReference type="Proteomes" id="UP000652761"/>
    </source>
</evidence>
<feature type="compositionally biased region" description="Polar residues" evidence="3">
    <location>
        <begin position="201"/>
        <end position="216"/>
    </location>
</feature>
<feature type="compositionally biased region" description="Basic and acidic residues" evidence="3">
    <location>
        <begin position="154"/>
        <end position="164"/>
    </location>
</feature>
<dbReference type="InterPro" id="IPR025064">
    <property type="entry name" value="DUF4005"/>
</dbReference>
<feature type="compositionally biased region" description="Polar residues" evidence="3">
    <location>
        <begin position="236"/>
        <end position="246"/>
    </location>
</feature>
<dbReference type="GO" id="GO:0005516">
    <property type="term" value="F:calmodulin binding"/>
    <property type="evidence" value="ECO:0007669"/>
    <property type="project" value="UniProtKB-KW"/>
</dbReference>
<evidence type="ECO:0000256" key="1">
    <source>
        <dbReference type="ARBA" id="ARBA00022860"/>
    </source>
</evidence>
<protein>
    <recommendedName>
        <fullName evidence="4">DUF4005 domain-containing protein</fullName>
    </recommendedName>
</protein>
<dbReference type="OrthoDB" id="1923765at2759"/>
<feature type="region of interest" description="Disordered" evidence="3">
    <location>
        <begin position="81"/>
        <end position="281"/>
    </location>
</feature>
<sequence>MGEDWDDSLQSKEQIEASLLSKHEAAVRRERALAYAFSHQWKNSSRSVNPLFTDPNNPHWGWSWLERWMAARPWETRSTLEKDLNSDSASVRSASRSVTGEINKSYSRRDTTTADKPSPAVQRLNTSGSRQSPATPPPKPSPAAGKVKPPTPGGEHEPPEDDSRSLVSMQSERIRRHSIGGSSARDDESLVGSPSVPSYMAPTQSAKAKSRFQSPSADKPETPERTPSGPVKKRLSFTSGDRTGSSPALARRLSGPPKVDLSSLKNAAARPQQAPSNGEST</sequence>
<organism evidence="5 6">
    <name type="scientific">Colocasia esculenta</name>
    <name type="common">Wild taro</name>
    <name type="synonym">Arum esculentum</name>
    <dbReference type="NCBI Taxonomy" id="4460"/>
    <lineage>
        <taxon>Eukaryota</taxon>
        <taxon>Viridiplantae</taxon>
        <taxon>Streptophyta</taxon>
        <taxon>Embryophyta</taxon>
        <taxon>Tracheophyta</taxon>
        <taxon>Spermatophyta</taxon>
        <taxon>Magnoliopsida</taxon>
        <taxon>Liliopsida</taxon>
        <taxon>Araceae</taxon>
        <taxon>Aroideae</taxon>
        <taxon>Colocasieae</taxon>
        <taxon>Colocasia</taxon>
    </lineage>
</organism>
<comment type="caution">
    <text evidence="5">The sequence shown here is derived from an EMBL/GenBank/DDBJ whole genome shotgun (WGS) entry which is preliminary data.</text>
</comment>
<keyword evidence="1" id="KW-0112">Calmodulin-binding</keyword>
<dbReference type="AlphaFoldDB" id="A0A843VU86"/>
<evidence type="ECO:0000259" key="4">
    <source>
        <dbReference type="Pfam" id="PF13178"/>
    </source>
</evidence>
<gene>
    <name evidence="5" type="ORF">Taro_035380</name>
</gene>
<feature type="compositionally biased region" description="Polar residues" evidence="3">
    <location>
        <begin position="123"/>
        <end position="132"/>
    </location>
</feature>
<dbReference type="Pfam" id="PF13178">
    <property type="entry name" value="DUF4005"/>
    <property type="match status" value="1"/>
</dbReference>
<proteinExistence type="inferred from homology"/>
<dbReference type="PANTHER" id="PTHR32295:SF216">
    <property type="entry name" value="PROTEIN IQ-DOMAIN 3"/>
    <property type="match status" value="1"/>
</dbReference>
<dbReference type="EMBL" id="NMUH01002884">
    <property type="protein sequence ID" value="MQM02603.1"/>
    <property type="molecule type" value="Genomic_DNA"/>
</dbReference>
<evidence type="ECO:0000313" key="5">
    <source>
        <dbReference type="EMBL" id="MQM02603.1"/>
    </source>
</evidence>
<evidence type="ECO:0000256" key="3">
    <source>
        <dbReference type="SAM" id="MobiDB-lite"/>
    </source>
</evidence>
<reference evidence="5" key="1">
    <citation type="submission" date="2017-07" db="EMBL/GenBank/DDBJ databases">
        <title>Taro Niue Genome Assembly and Annotation.</title>
        <authorList>
            <person name="Atibalentja N."/>
            <person name="Keating K."/>
            <person name="Fields C.J."/>
        </authorList>
    </citation>
    <scope>NUCLEOTIDE SEQUENCE</scope>
    <source>
        <strain evidence="5">Niue_2</strain>
        <tissue evidence="5">Leaf</tissue>
    </source>
</reference>
<keyword evidence="6" id="KW-1185">Reference proteome</keyword>
<feature type="domain" description="DUF4005" evidence="4">
    <location>
        <begin position="180"/>
        <end position="248"/>
    </location>
</feature>
<feature type="compositionally biased region" description="Low complexity" evidence="3">
    <location>
        <begin position="88"/>
        <end position="98"/>
    </location>
</feature>